<name>A0A200QG28_MACCD</name>
<dbReference type="SMART" id="SM00434">
    <property type="entry name" value="TOP4c"/>
    <property type="match status" value="1"/>
</dbReference>
<dbReference type="PANTHER" id="PTHR10169:SF38">
    <property type="entry name" value="DNA TOPOISOMERASE 2"/>
    <property type="match status" value="1"/>
</dbReference>
<evidence type="ECO:0000313" key="14">
    <source>
        <dbReference type="EMBL" id="OVA09460.1"/>
    </source>
</evidence>
<dbReference type="EMBL" id="MVGT01002068">
    <property type="protein sequence ID" value="OVA09460.1"/>
    <property type="molecule type" value="Genomic_DNA"/>
</dbReference>
<dbReference type="InterPro" id="IPR013757">
    <property type="entry name" value="Topo_IIA_A_a_sf"/>
</dbReference>
<keyword evidence="5" id="KW-0547">Nucleotide-binding</keyword>
<feature type="coiled-coil region" evidence="11">
    <location>
        <begin position="259"/>
        <end position="309"/>
    </location>
</feature>
<dbReference type="Gene3D" id="1.10.268.10">
    <property type="entry name" value="Topoisomerase, domain 3"/>
    <property type="match status" value="1"/>
</dbReference>
<dbReference type="OMA" id="CLATIWP"/>
<evidence type="ECO:0000313" key="15">
    <source>
        <dbReference type="Proteomes" id="UP000195402"/>
    </source>
</evidence>
<reference evidence="14 15" key="1">
    <citation type="journal article" date="2017" name="Mol. Plant">
        <title>The Genome of Medicinal Plant Macleaya cordata Provides New Insights into Benzylisoquinoline Alkaloids Metabolism.</title>
        <authorList>
            <person name="Liu X."/>
            <person name="Liu Y."/>
            <person name="Huang P."/>
            <person name="Ma Y."/>
            <person name="Qing Z."/>
            <person name="Tang Q."/>
            <person name="Cao H."/>
            <person name="Cheng P."/>
            <person name="Zheng Y."/>
            <person name="Yuan Z."/>
            <person name="Zhou Y."/>
            <person name="Liu J."/>
            <person name="Tang Z."/>
            <person name="Zhuo Y."/>
            <person name="Zhang Y."/>
            <person name="Yu L."/>
            <person name="Huang J."/>
            <person name="Yang P."/>
            <person name="Peng Q."/>
            <person name="Zhang J."/>
            <person name="Jiang W."/>
            <person name="Zhang Z."/>
            <person name="Lin K."/>
            <person name="Ro D.K."/>
            <person name="Chen X."/>
            <person name="Xiong X."/>
            <person name="Shang Y."/>
            <person name="Huang S."/>
            <person name="Zeng J."/>
        </authorList>
    </citation>
    <scope>NUCLEOTIDE SEQUENCE [LARGE SCALE GENOMIC DNA]</scope>
    <source>
        <strain evidence="15">cv. BLH2017</strain>
        <tissue evidence="14">Root</tissue>
    </source>
</reference>
<evidence type="ECO:0000256" key="3">
    <source>
        <dbReference type="ARBA" id="ARBA00011080"/>
    </source>
</evidence>
<evidence type="ECO:0000256" key="7">
    <source>
        <dbReference type="ARBA" id="ARBA00023029"/>
    </source>
</evidence>
<dbReference type="GO" id="GO:0005634">
    <property type="term" value="C:nucleus"/>
    <property type="evidence" value="ECO:0007669"/>
    <property type="project" value="TreeGrafter"/>
</dbReference>
<dbReference type="InterPro" id="IPR013758">
    <property type="entry name" value="Topo_IIA_A/C_ab"/>
</dbReference>
<dbReference type="FunFam" id="1.10.268.10:FF:000006">
    <property type="entry name" value="DNA topoisomerase 2"/>
    <property type="match status" value="1"/>
</dbReference>
<evidence type="ECO:0000256" key="12">
    <source>
        <dbReference type="SAM" id="MobiDB-lite"/>
    </source>
</evidence>
<dbReference type="InterPro" id="IPR013760">
    <property type="entry name" value="Topo_IIA-like_dom_sf"/>
</dbReference>
<feature type="compositionally biased region" description="Low complexity" evidence="12">
    <location>
        <begin position="346"/>
        <end position="359"/>
    </location>
</feature>
<dbReference type="GO" id="GO:0000712">
    <property type="term" value="P:resolution of meiotic recombination intermediates"/>
    <property type="evidence" value="ECO:0007669"/>
    <property type="project" value="TreeGrafter"/>
</dbReference>
<feature type="region of interest" description="Disordered" evidence="12">
    <location>
        <begin position="315"/>
        <end position="391"/>
    </location>
</feature>
<evidence type="ECO:0000256" key="8">
    <source>
        <dbReference type="ARBA" id="ARBA00023125"/>
    </source>
</evidence>
<dbReference type="GO" id="GO:0006265">
    <property type="term" value="P:DNA topological change"/>
    <property type="evidence" value="ECO:0007669"/>
    <property type="project" value="InterPro"/>
</dbReference>
<keyword evidence="9 14" id="KW-0413">Isomerase</keyword>
<feature type="compositionally biased region" description="Basic residues" evidence="12">
    <location>
        <begin position="369"/>
        <end position="380"/>
    </location>
</feature>
<dbReference type="InterPro" id="IPR002205">
    <property type="entry name" value="Topo_IIA_dom_A"/>
</dbReference>
<evidence type="ECO:0000256" key="9">
    <source>
        <dbReference type="ARBA" id="ARBA00023235"/>
    </source>
</evidence>
<sequence length="631" mass="70995">MVPIDPWYKGFRGTIEKTATKEAGVSYTITGIVEEINETTLRISELPVRRSTQDYKEFLESIMTGNDKIKDPFIKDYRKHNDDTTVHFEVIMSEENLVMAKQEGLMKKFKLTTTISTSNMHLFDSKGVIKKYDNPEQILEEFFHVRLELYEKRKKVLLDNLELELLKLDNKVRFILGVVRGEIIVSNRKRVDLFLELQQKGFTPFPKKTKNVEALVVGATEDIEENEESQEVVNSRGVRAIDYEYLLSMAIGTLTLEKVQELCSDKDRLTNEVDELRSATPKSLWLKDLDALEKELDEQDKNDVQAEVARKALKSKVMNEAGMKASRQVAKNPRKNNTKKPSNPPVAEATTTSVSTTIEMGNITEAVKPKGRGGPRKAPAKKQEKLTLVDSDEEDDEILELKERLAAYNLDSSPDQSAAMETEVTKVPTRMNGPSRRAAAQKLPSTFTEISDDENSMNNDQIQTIPEEKMTENDHSDEDFELEVVAGPKWGKQGGRKLAANSKAAKPVIETRKRGPTKKQLLSQKLITDVLKLVENAGASPEKKVRKIRASPFNKKSNSMLGRIDDKDKELSPMNSEEKSGSSSPSSSPEESSEVVAERPRPHRANRRVGKYVVSESESDNAANDSDFGEE</sequence>
<keyword evidence="11" id="KW-0175">Coiled coil</keyword>
<dbReference type="Gene3D" id="3.90.199.10">
    <property type="entry name" value="Topoisomerase II, domain 5"/>
    <property type="match status" value="1"/>
</dbReference>
<evidence type="ECO:0000256" key="4">
    <source>
        <dbReference type="ARBA" id="ARBA00012895"/>
    </source>
</evidence>
<feature type="compositionally biased region" description="Basic residues" evidence="12">
    <location>
        <begin position="601"/>
        <end position="610"/>
    </location>
</feature>
<dbReference type="SUPFAM" id="SSF56719">
    <property type="entry name" value="Type II DNA topoisomerase"/>
    <property type="match status" value="1"/>
</dbReference>
<dbReference type="PROSITE" id="PS52040">
    <property type="entry name" value="TOPO_IIA"/>
    <property type="match status" value="1"/>
</dbReference>
<dbReference type="GO" id="GO:0003918">
    <property type="term" value="F:DNA topoisomerase type II (double strand cut, ATP-hydrolyzing) activity"/>
    <property type="evidence" value="ECO:0007669"/>
    <property type="project" value="UniProtKB-EC"/>
</dbReference>
<dbReference type="InterPro" id="IPR001154">
    <property type="entry name" value="TopoII_euk"/>
</dbReference>
<dbReference type="FunFam" id="3.30.1360.40:FF:000003">
    <property type="entry name" value="DNA topoisomerase 2"/>
    <property type="match status" value="1"/>
</dbReference>
<dbReference type="EC" id="5.6.2.2" evidence="4"/>
<comment type="caution">
    <text evidence="10">Lacks conserved residue(s) required for the propagation of feature annotation.</text>
</comment>
<keyword evidence="6" id="KW-0067">ATP-binding</keyword>
<accession>A0A200QG28</accession>
<proteinExistence type="inferred from homology"/>
<dbReference type="STRING" id="56857.A0A200QG28"/>
<evidence type="ECO:0000256" key="11">
    <source>
        <dbReference type="SAM" id="Coils"/>
    </source>
</evidence>
<feature type="region of interest" description="Disordered" evidence="12">
    <location>
        <begin position="410"/>
        <end position="458"/>
    </location>
</feature>
<comment type="caution">
    <text evidence="14">The sequence shown here is derived from an EMBL/GenBank/DDBJ whole genome shotgun (WGS) entry which is preliminary data.</text>
</comment>
<evidence type="ECO:0000259" key="13">
    <source>
        <dbReference type="PROSITE" id="PS52040"/>
    </source>
</evidence>
<dbReference type="GO" id="GO:0005524">
    <property type="term" value="F:ATP binding"/>
    <property type="evidence" value="ECO:0007669"/>
    <property type="project" value="UniProtKB-KW"/>
</dbReference>
<dbReference type="Proteomes" id="UP000195402">
    <property type="component" value="Unassembled WGS sequence"/>
</dbReference>
<dbReference type="Gene3D" id="3.30.1360.40">
    <property type="match status" value="1"/>
</dbReference>
<dbReference type="PANTHER" id="PTHR10169">
    <property type="entry name" value="DNA TOPOISOMERASE/GYRASE"/>
    <property type="match status" value="1"/>
</dbReference>
<feature type="compositionally biased region" description="Basic and acidic residues" evidence="12">
    <location>
        <begin position="563"/>
        <end position="580"/>
    </location>
</feature>
<keyword evidence="7" id="KW-0799">Topoisomerase</keyword>
<dbReference type="InParanoid" id="A0A200QG28"/>
<dbReference type="GO" id="GO:0000819">
    <property type="term" value="P:sister chromatid segregation"/>
    <property type="evidence" value="ECO:0007669"/>
    <property type="project" value="TreeGrafter"/>
</dbReference>
<dbReference type="OrthoDB" id="10061337at2759"/>
<evidence type="ECO:0000256" key="1">
    <source>
        <dbReference type="ARBA" id="ARBA00000185"/>
    </source>
</evidence>
<feature type="domain" description="Topo IIA-type catalytic" evidence="13">
    <location>
        <begin position="1"/>
        <end position="289"/>
    </location>
</feature>
<feature type="compositionally biased region" description="Low complexity" evidence="12">
    <location>
        <begin position="581"/>
        <end position="590"/>
    </location>
</feature>
<protein>
    <recommendedName>
        <fullName evidence="4">DNA topoisomerase (ATP-hydrolyzing)</fullName>
        <ecNumber evidence="4">5.6.2.2</ecNumber>
    </recommendedName>
</protein>
<feature type="region of interest" description="Disordered" evidence="12">
    <location>
        <begin position="487"/>
        <end position="631"/>
    </location>
</feature>
<comment type="similarity">
    <text evidence="3">Belongs to the type II topoisomerase family.</text>
</comment>
<keyword evidence="8 10" id="KW-0238">DNA-binding</keyword>
<dbReference type="PRINTS" id="PR01158">
    <property type="entry name" value="TOPISMRASEII"/>
</dbReference>
<evidence type="ECO:0000256" key="5">
    <source>
        <dbReference type="ARBA" id="ARBA00022741"/>
    </source>
</evidence>
<evidence type="ECO:0000256" key="10">
    <source>
        <dbReference type="PROSITE-ProRule" id="PRU01384"/>
    </source>
</evidence>
<organism evidence="14 15">
    <name type="scientific">Macleaya cordata</name>
    <name type="common">Five-seeded plume-poppy</name>
    <name type="synonym">Bocconia cordata</name>
    <dbReference type="NCBI Taxonomy" id="56857"/>
    <lineage>
        <taxon>Eukaryota</taxon>
        <taxon>Viridiplantae</taxon>
        <taxon>Streptophyta</taxon>
        <taxon>Embryophyta</taxon>
        <taxon>Tracheophyta</taxon>
        <taxon>Spermatophyta</taxon>
        <taxon>Magnoliopsida</taxon>
        <taxon>Ranunculales</taxon>
        <taxon>Papaveraceae</taxon>
        <taxon>Papaveroideae</taxon>
        <taxon>Macleaya</taxon>
    </lineage>
</organism>
<dbReference type="AlphaFoldDB" id="A0A200QG28"/>
<keyword evidence="15" id="KW-1185">Reference proteome</keyword>
<evidence type="ECO:0000256" key="2">
    <source>
        <dbReference type="ARBA" id="ARBA00001946"/>
    </source>
</evidence>
<comment type="catalytic activity">
    <reaction evidence="1">
        <text>ATP-dependent breakage, passage and rejoining of double-stranded DNA.</text>
        <dbReference type="EC" id="5.6.2.2"/>
    </reaction>
</comment>
<evidence type="ECO:0000256" key="6">
    <source>
        <dbReference type="ARBA" id="ARBA00022840"/>
    </source>
</evidence>
<dbReference type="GO" id="GO:0003677">
    <property type="term" value="F:DNA binding"/>
    <property type="evidence" value="ECO:0007669"/>
    <property type="project" value="UniProtKB-UniRule"/>
</dbReference>
<dbReference type="Pfam" id="PF00521">
    <property type="entry name" value="DNA_topoisoIV"/>
    <property type="match status" value="1"/>
</dbReference>
<comment type="cofactor">
    <cofactor evidence="2">
        <name>Mg(2+)</name>
        <dbReference type="ChEBI" id="CHEBI:18420"/>
    </cofactor>
</comment>
<dbReference type="InterPro" id="IPR050634">
    <property type="entry name" value="DNA_Topoisomerase_II"/>
</dbReference>
<gene>
    <name evidence="14" type="ORF">BVC80_8183g5</name>
</gene>